<keyword evidence="2" id="KW-0808">Transferase</keyword>
<comment type="caution">
    <text evidence="2">The sequence shown here is derived from an EMBL/GenBank/DDBJ whole genome shotgun (WGS) entry which is preliminary data.</text>
</comment>
<evidence type="ECO:0000313" key="3">
    <source>
        <dbReference type="Proteomes" id="UP000325315"/>
    </source>
</evidence>
<dbReference type="Proteomes" id="UP000325315">
    <property type="component" value="Unassembled WGS sequence"/>
</dbReference>
<dbReference type="AlphaFoldDB" id="A0A5B6VKY3"/>
<dbReference type="Pfam" id="PF24626">
    <property type="entry name" value="SH3_Tf2-1"/>
    <property type="match status" value="1"/>
</dbReference>
<gene>
    <name evidence="2" type="ORF">EPI10_015659</name>
</gene>
<keyword evidence="3" id="KW-1185">Reference proteome</keyword>
<proteinExistence type="predicted"/>
<keyword evidence="2" id="KW-0548">Nucleotidyltransferase</keyword>
<dbReference type="PANTHER" id="PTHR46148:SF44">
    <property type="entry name" value="GAG-POL POLYPROTEIN"/>
    <property type="match status" value="1"/>
</dbReference>
<dbReference type="EMBL" id="SMMG02000006">
    <property type="protein sequence ID" value="KAA3469910.1"/>
    <property type="molecule type" value="Genomic_DNA"/>
</dbReference>
<protein>
    <submittedName>
        <fullName evidence="2">Reverse transcriptase</fullName>
    </submittedName>
</protein>
<reference evidence="3" key="1">
    <citation type="journal article" date="2019" name="Plant Biotechnol. J.">
        <title>Genome sequencing of the Australian wild diploid species Gossypium australe highlights disease resistance and delayed gland morphogenesis.</title>
        <authorList>
            <person name="Cai Y."/>
            <person name="Cai X."/>
            <person name="Wang Q."/>
            <person name="Wang P."/>
            <person name="Zhang Y."/>
            <person name="Cai C."/>
            <person name="Xu Y."/>
            <person name="Wang K."/>
            <person name="Zhou Z."/>
            <person name="Wang C."/>
            <person name="Geng S."/>
            <person name="Li B."/>
            <person name="Dong Q."/>
            <person name="Hou Y."/>
            <person name="Wang H."/>
            <person name="Ai P."/>
            <person name="Liu Z."/>
            <person name="Yi F."/>
            <person name="Sun M."/>
            <person name="An G."/>
            <person name="Cheng J."/>
            <person name="Zhang Y."/>
            <person name="Shi Q."/>
            <person name="Xie Y."/>
            <person name="Shi X."/>
            <person name="Chang Y."/>
            <person name="Huang F."/>
            <person name="Chen Y."/>
            <person name="Hong S."/>
            <person name="Mi L."/>
            <person name="Sun Q."/>
            <person name="Zhang L."/>
            <person name="Zhou B."/>
            <person name="Peng R."/>
            <person name="Zhang X."/>
            <person name="Liu F."/>
        </authorList>
    </citation>
    <scope>NUCLEOTIDE SEQUENCE [LARGE SCALE GENOMIC DNA]</scope>
    <source>
        <strain evidence="3">cv. PA1801</strain>
    </source>
</reference>
<name>A0A5B6VKY3_9ROSI</name>
<dbReference type="InterPro" id="IPR056924">
    <property type="entry name" value="SH3_Tf2-1"/>
</dbReference>
<evidence type="ECO:0000313" key="2">
    <source>
        <dbReference type="EMBL" id="KAA3469910.1"/>
    </source>
</evidence>
<sequence>MKLCMVVNAKLHYTRPSLVRKKFTGETEDKVKVICDSLKVASDQQKSYVNLKRKDIEFQIGDKVFLKVPLWKKILRFGSKGKLSPRFITPYEIIERIGPVAYQLDLPSELEMIHKYRSNPSHVIYLKEIKILPDMTYSEQLIRILAREVKELRNKSIALVKVLWQQRGVEEATWEPEKAMRKEYSNLFSGKIFGDENS</sequence>
<organism evidence="2 3">
    <name type="scientific">Gossypium australe</name>
    <dbReference type="NCBI Taxonomy" id="47621"/>
    <lineage>
        <taxon>Eukaryota</taxon>
        <taxon>Viridiplantae</taxon>
        <taxon>Streptophyta</taxon>
        <taxon>Embryophyta</taxon>
        <taxon>Tracheophyta</taxon>
        <taxon>Spermatophyta</taxon>
        <taxon>Magnoliopsida</taxon>
        <taxon>eudicotyledons</taxon>
        <taxon>Gunneridae</taxon>
        <taxon>Pentapetalae</taxon>
        <taxon>rosids</taxon>
        <taxon>malvids</taxon>
        <taxon>Malvales</taxon>
        <taxon>Malvaceae</taxon>
        <taxon>Malvoideae</taxon>
        <taxon>Gossypium</taxon>
    </lineage>
</organism>
<feature type="domain" description="Tf2-1-like SH3-like" evidence="1">
    <location>
        <begin position="61"/>
        <end position="114"/>
    </location>
</feature>
<accession>A0A5B6VKY3</accession>
<evidence type="ECO:0000259" key="1">
    <source>
        <dbReference type="Pfam" id="PF24626"/>
    </source>
</evidence>
<dbReference type="GO" id="GO:0003964">
    <property type="term" value="F:RNA-directed DNA polymerase activity"/>
    <property type="evidence" value="ECO:0007669"/>
    <property type="project" value="UniProtKB-KW"/>
</dbReference>
<keyword evidence="2" id="KW-0695">RNA-directed DNA polymerase</keyword>
<dbReference type="PANTHER" id="PTHR46148">
    <property type="entry name" value="CHROMO DOMAIN-CONTAINING PROTEIN"/>
    <property type="match status" value="1"/>
</dbReference>